<organism evidence="4 5">
    <name type="scientific">Kibdelosporangium banguiense</name>
    <dbReference type="NCBI Taxonomy" id="1365924"/>
    <lineage>
        <taxon>Bacteria</taxon>
        <taxon>Bacillati</taxon>
        <taxon>Actinomycetota</taxon>
        <taxon>Actinomycetes</taxon>
        <taxon>Pseudonocardiales</taxon>
        <taxon>Pseudonocardiaceae</taxon>
        <taxon>Kibdelosporangium</taxon>
    </lineage>
</organism>
<feature type="compositionally biased region" description="Low complexity" evidence="2">
    <location>
        <begin position="271"/>
        <end position="289"/>
    </location>
</feature>
<dbReference type="Pfam" id="PF09362">
    <property type="entry name" value="DUF1996"/>
    <property type="match status" value="1"/>
</dbReference>
<dbReference type="PANTHER" id="PTHR43662:SF3">
    <property type="entry name" value="DOMAIN PROTEIN, PUTATIVE (AFU_ORTHOLOGUE AFUA_6G11970)-RELATED"/>
    <property type="match status" value="1"/>
</dbReference>
<evidence type="ECO:0000313" key="4">
    <source>
        <dbReference type="EMBL" id="MBP2323953.1"/>
    </source>
</evidence>
<dbReference type="InterPro" id="IPR018535">
    <property type="entry name" value="DUF1996"/>
</dbReference>
<dbReference type="Proteomes" id="UP001519332">
    <property type="component" value="Unassembled WGS sequence"/>
</dbReference>
<evidence type="ECO:0000313" key="5">
    <source>
        <dbReference type="Proteomes" id="UP001519332"/>
    </source>
</evidence>
<comment type="caution">
    <text evidence="4">The sequence shown here is derived from an EMBL/GenBank/DDBJ whole genome shotgun (WGS) entry which is preliminary data.</text>
</comment>
<dbReference type="RefSeq" id="WP_209640948.1">
    <property type="nucleotide sequence ID" value="NZ_JAGINW010000001.1"/>
</dbReference>
<name>A0ABS4THN6_9PSEU</name>
<evidence type="ECO:0000256" key="1">
    <source>
        <dbReference type="SAM" id="Coils"/>
    </source>
</evidence>
<protein>
    <recommendedName>
        <fullName evidence="3">DUF1996 domain-containing protein</fullName>
    </recommendedName>
</protein>
<evidence type="ECO:0000259" key="3">
    <source>
        <dbReference type="Pfam" id="PF09362"/>
    </source>
</evidence>
<dbReference type="PANTHER" id="PTHR43662">
    <property type="match status" value="1"/>
</dbReference>
<sequence length="489" mass="54067">MAPSKGRHRISRRTKIATGALALAIATGTIVVITTTGGDPDASAAIADKSFFVDITKVQPNVPQVRNQRNASLGTFTVNCGKNENGHFNADNFIAQPGIKMGAEHLHDYVGNLSANADSNNKSLAKSGTTCKNGDKSAYFWPVVRINSANKDAQKNGTRASEGNWQRYQEDQQAAAVEKREPRVDCKDVASELPEELPDDANQVVEQELDNIDKQKEEAEQKLEKAKNVDQEVVNPLTEKRKQSLDKISQAVNKNGQQPKDFGQLAPCGIKQQNKGGVNNNGDQNNEVNTEGKQEHQHKKGNQDPNLAIGINDGTIQRPVKAELTFRGNPSAKIKAMPKFLRILTGDAKVSTNGPKNARKVWTCSGFQDKVLLDKYPICPQGSQVMRVHDFPSCWDGKNVDSTNHRDHILHRQENGQCARGLVPLPQLRISLTYDIPRDVQQKGLYSVDSFTQEKNNPASDHNDFANVMSERIMFRLVNCINKNKNCKE</sequence>
<keyword evidence="5" id="KW-1185">Reference proteome</keyword>
<reference evidence="4 5" key="1">
    <citation type="submission" date="2021-03" db="EMBL/GenBank/DDBJ databases">
        <title>Sequencing the genomes of 1000 actinobacteria strains.</title>
        <authorList>
            <person name="Klenk H.-P."/>
        </authorList>
    </citation>
    <scope>NUCLEOTIDE SEQUENCE [LARGE SCALE GENOMIC DNA]</scope>
    <source>
        <strain evidence="4 5">DSM 46670</strain>
    </source>
</reference>
<gene>
    <name evidence="4" type="ORF">JOF56_004338</name>
</gene>
<proteinExistence type="predicted"/>
<evidence type="ECO:0000256" key="2">
    <source>
        <dbReference type="SAM" id="MobiDB-lite"/>
    </source>
</evidence>
<feature type="region of interest" description="Disordered" evidence="2">
    <location>
        <begin position="254"/>
        <end position="308"/>
    </location>
</feature>
<feature type="domain" description="DUF1996" evidence="3">
    <location>
        <begin position="328"/>
        <end position="467"/>
    </location>
</feature>
<feature type="coiled-coil region" evidence="1">
    <location>
        <begin position="202"/>
        <end position="232"/>
    </location>
</feature>
<accession>A0ABS4THN6</accession>
<keyword evidence="1" id="KW-0175">Coiled coil</keyword>
<dbReference type="EMBL" id="JAGINW010000001">
    <property type="protein sequence ID" value="MBP2323953.1"/>
    <property type="molecule type" value="Genomic_DNA"/>
</dbReference>